<dbReference type="Gene3D" id="3.30.700.10">
    <property type="entry name" value="Glycoprotein, Type 4 Pilin"/>
    <property type="match status" value="1"/>
</dbReference>
<dbReference type="Pfam" id="PF07963">
    <property type="entry name" value="N_methyl"/>
    <property type="match status" value="1"/>
</dbReference>
<protein>
    <submittedName>
        <fullName evidence="2">Prepilin-type cleavage/methylation domain-containing protein</fullName>
    </submittedName>
</protein>
<dbReference type="NCBIfam" id="TIGR02532">
    <property type="entry name" value="IV_pilin_GFxxxE"/>
    <property type="match status" value="1"/>
</dbReference>
<dbReference type="EMBL" id="NIZW01000007">
    <property type="protein sequence ID" value="PHQ35397.1"/>
    <property type="molecule type" value="Genomic_DNA"/>
</dbReference>
<evidence type="ECO:0000313" key="2">
    <source>
        <dbReference type="EMBL" id="PHQ35397.1"/>
    </source>
</evidence>
<dbReference type="InterPro" id="IPR012902">
    <property type="entry name" value="N_methyl_site"/>
</dbReference>
<dbReference type="InterPro" id="IPR027558">
    <property type="entry name" value="Pre_pil_HX9DG_C"/>
</dbReference>
<evidence type="ECO:0000313" key="3">
    <source>
        <dbReference type="Proteomes" id="UP000225740"/>
    </source>
</evidence>
<dbReference type="InterPro" id="IPR045584">
    <property type="entry name" value="Pilin-like"/>
</dbReference>
<dbReference type="RefSeq" id="WP_099260605.1">
    <property type="nucleotide sequence ID" value="NZ_NIZW01000007.1"/>
</dbReference>
<dbReference type="OrthoDB" id="254023at2"/>
<dbReference type="PANTHER" id="PTHR30093:SF2">
    <property type="entry name" value="TYPE II SECRETION SYSTEM PROTEIN H"/>
    <property type="match status" value="1"/>
</dbReference>
<reference evidence="2 3" key="1">
    <citation type="submission" date="2017-06" db="EMBL/GenBank/DDBJ databases">
        <title>Description of Rhodopirellula bahusiensis sp. nov.</title>
        <authorList>
            <person name="Kizina J."/>
            <person name="Harder J."/>
        </authorList>
    </citation>
    <scope>NUCLEOTIDE SEQUENCE [LARGE SCALE GENOMIC DNA]</scope>
    <source>
        <strain evidence="2 3">SWK21</strain>
    </source>
</reference>
<evidence type="ECO:0000259" key="1">
    <source>
        <dbReference type="Pfam" id="PF07596"/>
    </source>
</evidence>
<sequence length="423" mass="44136">MKSQFRKSGFTLIELLVVIAIIALLAALLLPAITKAREAARAAQCQANLKNIGIGLFKYSNRAPSGSFCSGASDFRRDGCMDEYGWVADLVNVGDGNMNESLDPSNPLKGSEKLNDLYGSDTTDNKDAAPLARLSAGICGKADWQGTPGGGALAEFAGTDPLTAPRAELIARYFLTNGYNTNYAASWHLVRGMVKTEADPSTGELTTWSGGGFKGLGGSTGPMSVADLERSRISSSNVGFIGCAAPGDVDEAILAATLGFDGTGVWGTALNQTEAVEYIASGSLLTEAFNDGPAYWNAGAGNLDLIGSNETLLAQISCERGEPTTAGCAAPTGPGGNGVYLQDTRDWYAVHAGSCNILMGDGHVEVFADSNADGFLNPGFPVTGLTEAEISGVGYSDDALEMPRDKFFAGIFINDGYFKGNFE</sequence>
<dbReference type="Proteomes" id="UP000225740">
    <property type="component" value="Unassembled WGS sequence"/>
</dbReference>
<dbReference type="GeneID" id="90608560"/>
<dbReference type="Pfam" id="PF07596">
    <property type="entry name" value="SBP_bac_10"/>
    <property type="match status" value="1"/>
</dbReference>
<dbReference type="InterPro" id="IPR011453">
    <property type="entry name" value="DUF1559"/>
</dbReference>
<keyword evidence="3" id="KW-1185">Reference proteome</keyword>
<proteinExistence type="predicted"/>
<name>A0A2G1W8N7_9BACT</name>
<dbReference type="NCBIfam" id="TIGR04294">
    <property type="entry name" value="pre_pil_HX9DG"/>
    <property type="match status" value="1"/>
</dbReference>
<gene>
    <name evidence="2" type="ORF">CEE69_10325</name>
</gene>
<dbReference type="AlphaFoldDB" id="A0A2G1W8N7"/>
<comment type="caution">
    <text evidence="2">The sequence shown here is derived from an EMBL/GenBank/DDBJ whole genome shotgun (WGS) entry which is preliminary data.</text>
</comment>
<feature type="domain" description="DUF1559" evidence="1">
    <location>
        <begin position="35"/>
        <end position="372"/>
    </location>
</feature>
<dbReference type="SUPFAM" id="SSF54523">
    <property type="entry name" value="Pili subunits"/>
    <property type="match status" value="1"/>
</dbReference>
<dbReference type="PROSITE" id="PS00409">
    <property type="entry name" value="PROKAR_NTER_METHYL"/>
    <property type="match status" value="1"/>
</dbReference>
<organism evidence="2 3">
    <name type="scientific">Rhodopirellula bahusiensis</name>
    <dbReference type="NCBI Taxonomy" id="2014065"/>
    <lineage>
        <taxon>Bacteria</taxon>
        <taxon>Pseudomonadati</taxon>
        <taxon>Planctomycetota</taxon>
        <taxon>Planctomycetia</taxon>
        <taxon>Pirellulales</taxon>
        <taxon>Pirellulaceae</taxon>
        <taxon>Rhodopirellula</taxon>
    </lineage>
</organism>
<accession>A0A2G1W8N7</accession>
<dbReference type="PANTHER" id="PTHR30093">
    <property type="entry name" value="GENERAL SECRETION PATHWAY PROTEIN G"/>
    <property type="match status" value="1"/>
</dbReference>